<organism evidence="2 3">
    <name type="scientific">Planoprotostelium fungivorum</name>
    <dbReference type="NCBI Taxonomy" id="1890364"/>
    <lineage>
        <taxon>Eukaryota</taxon>
        <taxon>Amoebozoa</taxon>
        <taxon>Evosea</taxon>
        <taxon>Variosea</taxon>
        <taxon>Cavosteliida</taxon>
        <taxon>Cavosteliaceae</taxon>
        <taxon>Planoprotostelium</taxon>
    </lineage>
</organism>
<feature type="region of interest" description="Disordered" evidence="1">
    <location>
        <begin position="57"/>
        <end position="111"/>
    </location>
</feature>
<feature type="compositionally biased region" description="Polar residues" evidence="1">
    <location>
        <begin position="57"/>
        <end position="76"/>
    </location>
</feature>
<proteinExistence type="predicted"/>
<reference evidence="2 3" key="1">
    <citation type="journal article" date="2018" name="Genome Biol. Evol.">
        <title>Multiple Roots of Fruiting Body Formation in Amoebozoa.</title>
        <authorList>
            <person name="Hillmann F."/>
            <person name="Forbes G."/>
            <person name="Novohradska S."/>
            <person name="Ferling I."/>
            <person name="Riege K."/>
            <person name="Groth M."/>
            <person name="Westermann M."/>
            <person name="Marz M."/>
            <person name="Spaller T."/>
            <person name="Winckler T."/>
            <person name="Schaap P."/>
            <person name="Glockner G."/>
        </authorList>
    </citation>
    <scope>NUCLEOTIDE SEQUENCE [LARGE SCALE GENOMIC DNA]</scope>
    <source>
        <strain evidence="2 3">Jena</strain>
    </source>
</reference>
<sequence>MPWPRNWRSLPESTQNTMSEDIEIARSRLQKKYSALESDKKSKAIVMIDAPTKTIRKTTGSTMKATSSSFTRTSAPAKQPATAAERLMQKMKKTKGSNGKVSSFSVTKGGR</sequence>
<dbReference type="AlphaFoldDB" id="A0A2P6P071"/>
<evidence type="ECO:0000256" key="1">
    <source>
        <dbReference type="SAM" id="MobiDB-lite"/>
    </source>
</evidence>
<gene>
    <name evidence="2" type="ORF">PROFUN_00843</name>
</gene>
<keyword evidence="3" id="KW-1185">Reference proteome</keyword>
<accession>A0A2P6P071</accession>
<evidence type="ECO:0000313" key="3">
    <source>
        <dbReference type="Proteomes" id="UP000241769"/>
    </source>
</evidence>
<dbReference type="Proteomes" id="UP000241769">
    <property type="component" value="Unassembled WGS sequence"/>
</dbReference>
<dbReference type="InParanoid" id="A0A2P6P071"/>
<feature type="compositionally biased region" description="Polar residues" evidence="1">
    <location>
        <begin position="96"/>
        <end position="111"/>
    </location>
</feature>
<dbReference type="EMBL" id="MDYQ01000002">
    <property type="protein sequence ID" value="PRP89579.1"/>
    <property type="molecule type" value="Genomic_DNA"/>
</dbReference>
<comment type="caution">
    <text evidence="2">The sequence shown here is derived from an EMBL/GenBank/DDBJ whole genome shotgun (WGS) entry which is preliminary data.</text>
</comment>
<protein>
    <submittedName>
        <fullName evidence="2">Uncharacterized protein</fullName>
    </submittedName>
</protein>
<evidence type="ECO:0000313" key="2">
    <source>
        <dbReference type="EMBL" id="PRP89579.1"/>
    </source>
</evidence>
<name>A0A2P6P071_9EUKA</name>